<dbReference type="AlphaFoldDB" id="A0A174PGS8"/>
<dbReference type="InterPro" id="IPR036265">
    <property type="entry name" value="HIT-like_sf"/>
</dbReference>
<dbReference type="OrthoDB" id="9784774at2"/>
<evidence type="ECO:0000313" key="3">
    <source>
        <dbReference type="EMBL" id="CUP58287.1"/>
    </source>
</evidence>
<dbReference type="PROSITE" id="PS51084">
    <property type="entry name" value="HIT_2"/>
    <property type="match status" value="1"/>
</dbReference>
<dbReference type="Pfam" id="PF01230">
    <property type="entry name" value="HIT"/>
    <property type="match status" value="1"/>
</dbReference>
<sequence>MADPCKFCEDASLRPDMVEVGPVPGGVLYLHRDQTHSGRLLLASQRHVKKVTDLSFQEYRELMDSVYRAAQAVTDLLHPDKINYLIFGDTSTHLHVHIVPKYRDGKDWGKIFLTDEPTPVLLPEAEYLSLRDGLRRRLGLESNQEDFSWAIF</sequence>
<evidence type="ECO:0000313" key="4">
    <source>
        <dbReference type="EMBL" id="RGE69927.1"/>
    </source>
</evidence>
<evidence type="ECO:0000259" key="2">
    <source>
        <dbReference type="PROSITE" id="PS51084"/>
    </source>
</evidence>
<dbReference type="SUPFAM" id="SSF54197">
    <property type="entry name" value="HIT-like"/>
    <property type="match status" value="1"/>
</dbReference>
<reference evidence="4 6" key="2">
    <citation type="submission" date="2018-08" db="EMBL/GenBank/DDBJ databases">
        <title>A genome reference for cultivated species of the human gut microbiota.</title>
        <authorList>
            <person name="Zou Y."/>
            <person name="Xue W."/>
            <person name="Luo G."/>
        </authorList>
    </citation>
    <scope>NUCLEOTIDE SEQUENCE [LARGE SCALE GENOMIC DNA]</scope>
    <source>
        <strain evidence="4 6">TF05-12AC</strain>
    </source>
</reference>
<proteinExistence type="predicted"/>
<dbReference type="RefSeq" id="WP_055244648.1">
    <property type="nucleotide sequence ID" value="NZ_CABIWA010000009.1"/>
</dbReference>
<name>A0A174PGS8_9FIRM</name>
<reference evidence="3 5" key="1">
    <citation type="submission" date="2015-09" db="EMBL/GenBank/DDBJ databases">
        <authorList>
            <consortium name="Pathogen Informatics"/>
        </authorList>
    </citation>
    <scope>NUCLEOTIDE SEQUENCE [LARGE SCALE GENOMIC DNA]</scope>
    <source>
        <strain evidence="3 5">2789STDY5834939</strain>
    </source>
</reference>
<dbReference type="EMBL" id="CZBE01000007">
    <property type="protein sequence ID" value="CUP58287.1"/>
    <property type="molecule type" value="Genomic_DNA"/>
</dbReference>
<dbReference type="InterPro" id="IPR011146">
    <property type="entry name" value="HIT-like"/>
</dbReference>
<dbReference type="Proteomes" id="UP000260828">
    <property type="component" value="Unassembled WGS sequence"/>
</dbReference>
<dbReference type="Proteomes" id="UP000095765">
    <property type="component" value="Unassembled WGS sequence"/>
</dbReference>
<organism evidence="3 5">
    <name type="scientific">Anaerotruncus colihominis</name>
    <dbReference type="NCBI Taxonomy" id="169435"/>
    <lineage>
        <taxon>Bacteria</taxon>
        <taxon>Bacillati</taxon>
        <taxon>Bacillota</taxon>
        <taxon>Clostridia</taxon>
        <taxon>Eubacteriales</taxon>
        <taxon>Oscillospiraceae</taxon>
        <taxon>Anaerotruncus</taxon>
    </lineage>
</organism>
<evidence type="ECO:0000256" key="1">
    <source>
        <dbReference type="PROSITE-ProRule" id="PRU00464"/>
    </source>
</evidence>
<evidence type="ECO:0000313" key="6">
    <source>
        <dbReference type="Proteomes" id="UP000260828"/>
    </source>
</evidence>
<dbReference type="EMBL" id="QVME01000001">
    <property type="protein sequence ID" value="RGE69927.1"/>
    <property type="molecule type" value="Genomic_DNA"/>
</dbReference>
<feature type="short sequence motif" description="Histidine triad motif" evidence="1">
    <location>
        <begin position="93"/>
        <end position="97"/>
    </location>
</feature>
<protein>
    <submittedName>
        <fullName evidence="4">HIT family protein</fullName>
    </submittedName>
</protein>
<evidence type="ECO:0000313" key="5">
    <source>
        <dbReference type="Proteomes" id="UP000095765"/>
    </source>
</evidence>
<dbReference type="GO" id="GO:0003824">
    <property type="term" value="F:catalytic activity"/>
    <property type="evidence" value="ECO:0007669"/>
    <property type="project" value="InterPro"/>
</dbReference>
<feature type="domain" description="HIT" evidence="2">
    <location>
        <begin position="6"/>
        <end position="108"/>
    </location>
</feature>
<accession>A0A174PGS8</accession>
<gene>
    <name evidence="3" type="primary">hit</name>
    <name evidence="4" type="ORF">DXC40_02380</name>
    <name evidence="3" type="ORF">ERS852551_01260</name>
</gene>
<dbReference type="Gene3D" id="3.30.428.10">
    <property type="entry name" value="HIT-like"/>
    <property type="match status" value="1"/>
</dbReference>